<dbReference type="KEGG" id="tje:TJEJU_3803"/>
<evidence type="ECO:0008006" key="3">
    <source>
        <dbReference type="Google" id="ProtNLM"/>
    </source>
</evidence>
<dbReference type="RefSeq" id="WP_095074585.1">
    <property type="nucleotide sequence ID" value="NZ_LT899436.1"/>
</dbReference>
<accession>A0A238UE13</accession>
<organism evidence="1 2">
    <name type="scientific">Tenacibaculum jejuense</name>
    <dbReference type="NCBI Taxonomy" id="584609"/>
    <lineage>
        <taxon>Bacteria</taxon>
        <taxon>Pseudomonadati</taxon>
        <taxon>Bacteroidota</taxon>
        <taxon>Flavobacteriia</taxon>
        <taxon>Flavobacteriales</taxon>
        <taxon>Flavobacteriaceae</taxon>
        <taxon>Tenacibaculum</taxon>
    </lineage>
</organism>
<proteinExistence type="predicted"/>
<protein>
    <recommendedName>
        <fullName evidence="3">Glycine dehydrogenase</fullName>
    </recommendedName>
</protein>
<keyword evidence="2" id="KW-1185">Reference proteome</keyword>
<evidence type="ECO:0000313" key="2">
    <source>
        <dbReference type="Proteomes" id="UP000215214"/>
    </source>
</evidence>
<dbReference type="AlphaFoldDB" id="A0A238UE13"/>
<evidence type="ECO:0000313" key="1">
    <source>
        <dbReference type="EMBL" id="SNR17437.1"/>
    </source>
</evidence>
<dbReference type="EMBL" id="LT899436">
    <property type="protein sequence ID" value="SNR17437.1"/>
    <property type="molecule type" value="Genomic_DNA"/>
</dbReference>
<dbReference type="Proteomes" id="UP000215214">
    <property type="component" value="Chromosome TJEJU"/>
</dbReference>
<sequence length="88" mass="10419">MFKFFKITCKEANEICNKSQYNESTFLERMKLQLHIAFCHKCAKYTKQNLKLTDIFKAKAMDCKSEVHCLTESDKELLKEKLKQEMSS</sequence>
<name>A0A238UE13_9FLAO</name>
<reference evidence="1 2" key="1">
    <citation type="submission" date="2017-07" db="EMBL/GenBank/DDBJ databases">
        <authorList>
            <person name="Sun Z.S."/>
            <person name="Albrecht U."/>
            <person name="Echele G."/>
            <person name="Lee C.C."/>
        </authorList>
    </citation>
    <scope>NUCLEOTIDE SEQUENCE [LARGE SCALE GENOMIC DNA]</scope>
    <source>
        <strain evidence="2">type strain: KCTC 22618</strain>
    </source>
</reference>
<gene>
    <name evidence="1" type="ORF">TJEJU_3803</name>
</gene>
<dbReference type="OrthoDB" id="1262821at2"/>